<keyword evidence="1" id="KW-0472">Membrane</keyword>
<dbReference type="EnsemblMetazoa" id="G26038.1">
    <property type="protein sequence ID" value="G26038.1:cds"/>
    <property type="gene ID" value="G26038"/>
</dbReference>
<reference evidence="2" key="1">
    <citation type="submission" date="2022-08" db="UniProtKB">
        <authorList>
            <consortium name="EnsemblMetazoa"/>
        </authorList>
    </citation>
    <scope>IDENTIFICATION</scope>
    <source>
        <strain evidence="2">05x7-T-G4-1.051#20</strain>
    </source>
</reference>
<dbReference type="EnsemblMetazoa" id="G26038.3">
    <property type="protein sequence ID" value="G26038.3:cds"/>
    <property type="gene ID" value="G26038"/>
</dbReference>
<dbReference type="AlphaFoldDB" id="A0A8W8L2A3"/>
<proteinExistence type="predicted"/>
<evidence type="ECO:0000313" key="2">
    <source>
        <dbReference type="EnsemblMetazoa" id="G26038.3:cds"/>
    </source>
</evidence>
<accession>A0A8W8L2A3</accession>
<protein>
    <submittedName>
        <fullName evidence="2">Uncharacterized protein</fullName>
    </submittedName>
</protein>
<keyword evidence="1" id="KW-0812">Transmembrane</keyword>
<organism evidence="2 3">
    <name type="scientific">Magallana gigas</name>
    <name type="common">Pacific oyster</name>
    <name type="synonym">Crassostrea gigas</name>
    <dbReference type="NCBI Taxonomy" id="29159"/>
    <lineage>
        <taxon>Eukaryota</taxon>
        <taxon>Metazoa</taxon>
        <taxon>Spiralia</taxon>
        <taxon>Lophotrochozoa</taxon>
        <taxon>Mollusca</taxon>
        <taxon>Bivalvia</taxon>
        <taxon>Autobranchia</taxon>
        <taxon>Pteriomorphia</taxon>
        <taxon>Ostreida</taxon>
        <taxon>Ostreoidea</taxon>
        <taxon>Ostreidae</taxon>
        <taxon>Magallana</taxon>
    </lineage>
</organism>
<keyword evidence="3" id="KW-1185">Reference proteome</keyword>
<name>A0A8W8L2A3_MAGGI</name>
<sequence length="126" mass="14025">MVSSEIFFLAIGVVIFLVALIMCLKGCSRETCRDFCSIWCGCILSFRDCAWCRERLFSNSSNANRRGHGADGVSTIGDDNPGIYNVSFEPPSYESVISEHKDPDLPSYEEAICRINNLEVIVTDDT</sequence>
<dbReference type="EnsemblMetazoa" id="G26038.4">
    <property type="protein sequence ID" value="G26038.4:cds"/>
    <property type="gene ID" value="G26038"/>
</dbReference>
<keyword evidence="1" id="KW-1133">Transmembrane helix</keyword>
<dbReference type="EnsemblMetazoa" id="G26038.2">
    <property type="protein sequence ID" value="G26038.2:cds"/>
    <property type="gene ID" value="G26038"/>
</dbReference>
<evidence type="ECO:0000313" key="3">
    <source>
        <dbReference type="Proteomes" id="UP000005408"/>
    </source>
</evidence>
<evidence type="ECO:0000256" key="1">
    <source>
        <dbReference type="SAM" id="Phobius"/>
    </source>
</evidence>
<feature type="transmembrane region" description="Helical" evidence="1">
    <location>
        <begin position="6"/>
        <end position="24"/>
    </location>
</feature>
<dbReference type="Proteomes" id="UP000005408">
    <property type="component" value="Unassembled WGS sequence"/>
</dbReference>
<dbReference type="EnsemblMetazoa" id="G26038.6">
    <property type="protein sequence ID" value="G26038.6:cds"/>
    <property type="gene ID" value="G26038"/>
</dbReference>
<dbReference type="EnsemblMetazoa" id="G26038.5">
    <property type="protein sequence ID" value="G26038.5:cds"/>
    <property type="gene ID" value="G26038"/>
</dbReference>